<proteinExistence type="predicted"/>
<dbReference type="PANTHER" id="PTHR48090:SF7">
    <property type="entry name" value="RFBJ PROTEIN"/>
    <property type="match status" value="1"/>
</dbReference>
<protein>
    <submittedName>
        <fullName evidence="3">Glycosyl transferase</fullName>
    </submittedName>
</protein>
<feature type="transmembrane region" description="Helical" evidence="1">
    <location>
        <begin position="234"/>
        <end position="259"/>
    </location>
</feature>
<gene>
    <name evidence="3" type="ORF">AMJ83_11110</name>
</gene>
<dbReference type="GO" id="GO:0016740">
    <property type="term" value="F:transferase activity"/>
    <property type="evidence" value="ECO:0007669"/>
    <property type="project" value="UniProtKB-KW"/>
</dbReference>
<dbReference type="STRING" id="1703779.AMJ83_11110"/>
<dbReference type="CDD" id="cd04179">
    <property type="entry name" value="DPM_DPG-synthase_like"/>
    <property type="match status" value="1"/>
</dbReference>
<feature type="domain" description="Glycosyltransferase 2-like" evidence="2">
    <location>
        <begin position="7"/>
        <end position="166"/>
    </location>
</feature>
<keyword evidence="1" id="KW-1133">Transmembrane helix</keyword>
<evidence type="ECO:0000259" key="2">
    <source>
        <dbReference type="Pfam" id="PF00535"/>
    </source>
</evidence>
<name>A0A0S8FNP3_UNCW3</name>
<dbReference type="PANTHER" id="PTHR48090">
    <property type="entry name" value="UNDECAPRENYL-PHOSPHATE 4-DEOXY-4-FORMAMIDO-L-ARABINOSE TRANSFERASE-RELATED"/>
    <property type="match status" value="1"/>
</dbReference>
<reference evidence="3 4" key="1">
    <citation type="journal article" date="2015" name="Microbiome">
        <title>Genomic resolution of linkages in carbon, nitrogen, and sulfur cycling among widespread estuary sediment bacteria.</title>
        <authorList>
            <person name="Baker B.J."/>
            <person name="Lazar C.S."/>
            <person name="Teske A.P."/>
            <person name="Dick G.J."/>
        </authorList>
    </citation>
    <scope>NUCLEOTIDE SEQUENCE [LARGE SCALE GENOMIC DNA]</scope>
    <source>
        <strain evidence="3">SM23_42</strain>
    </source>
</reference>
<feature type="transmembrane region" description="Helical" evidence="1">
    <location>
        <begin position="271"/>
        <end position="294"/>
    </location>
</feature>
<evidence type="ECO:0000313" key="3">
    <source>
        <dbReference type="EMBL" id="KPK62371.1"/>
    </source>
</evidence>
<accession>A0A0S8FNP3</accession>
<dbReference type="Gene3D" id="3.90.550.10">
    <property type="entry name" value="Spore Coat Polysaccharide Biosynthesis Protein SpsA, Chain A"/>
    <property type="match status" value="1"/>
</dbReference>
<organism evidence="3 4">
    <name type="scientific">candidate division WOR_3 bacterium SM23_42</name>
    <dbReference type="NCBI Taxonomy" id="1703779"/>
    <lineage>
        <taxon>Bacteria</taxon>
        <taxon>Bacteria division WOR-3</taxon>
    </lineage>
</organism>
<keyword evidence="3" id="KW-0808">Transferase</keyword>
<dbReference type="AlphaFoldDB" id="A0A0S8FNP3"/>
<dbReference type="InterPro" id="IPR029044">
    <property type="entry name" value="Nucleotide-diphossugar_trans"/>
</dbReference>
<keyword evidence="1" id="KW-0812">Transmembrane</keyword>
<dbReference type="PATRIC" id="fig|1703779.3.peg.406"/>
<dbReference type="EMBL" id="LJUJ01000040">
    <property type="protein sequence ID" value="KPK62371.1"/>
    <property type="molecule type" value="Genomic_DNA"/>
</dbReference>
<dbReference type="Proteomes" id="UP000051373">
    <property type="component" value="Unassembled WGS sequence"/>
</dbReference>
<comment type="caution">
    <text evidence="3">The sequence shown here is derived from an EMBL/GenBank/DDBJ whole genome shotgun (WGS) entry which is preliminary data.</text>
</comment>
<dbReference type="InterPro" id="IPR001173">
    <property type="entry name" value="Glyco_trans_2-like"/>
</dbReference>
<evidence type="ECO:0000256" key="1">
    <source>
        <dbReference type="SAM" id="Phobius"/>
    </source>
</evidence>
<keyword evidence="1" id="KW-0472">Membrane</keyword>
<dbReference type="InterPro" id="IPR050256">
    <property type="entry name" value="Glycosyltransferase_2"/>
</dbReference>
<sequence length="312" mass="35071">MKLIIQIPCYNEEELLPITLRALPKEIEGIDTIETLVIDDGSSDKTVEVARKNAVTHILSFKHNRGLARAFAAGIEKCLELSADIIVNTDADNQYSGNDIPKLVKPILEGEADIIVGDRQTDKIASFSPIKKMLQKIGSTLVRRLSNARIIDTVSGFRAYSREAAMHINILTEFSYTVENLIQLGNDKFKIQSVPINTNETLRKSKLHRGTTHFVSSQLRTIIRSYAMYKALKVFTYFGLLFLLPGLLIGARFVYFFIFEPGKATGHVQSLIFAAVLIIISFILFMLGIIADLISDNRKLIEKLIQYHRKQG</sequence>
<dbReference type="Pfam" id="PF00535">
    <property type="entry name" value="Glycos_transf_2"/>
    <property type="match status" value="1"/>
</dbReference>
<evidence type="ECO:0000313" key="4">
    <source>
        <dbReference type="Proteomes" id="UP000051373"/>
    </source>
</evidence>
<dbReference type="SUPFAM" id="SSF53448">
    <property type="entry name" value="Nucleotide-diphospho-sugar transferases"/>
    <property type="match status" value="1"/>
</dbReference>